<proteinExistence type="predicted"/>
<evidence type="ECO:0000313" key="2">
    <source>
        <dbReference type="EMBL" id="CAK0872701.1"/>
    </source>
</evidence>
<gene>
    <name evidence="2" type="ORF">PCOR1329_LOCUS58083</name>
</gene>
<feature type="region of interest" description="Disordered" evidence="1">
    <location>
        <begin position="60"/>
        <end position="97"/>
    </location>
</feature>
<name>A0ABN9VHK2_9DINO</name>
<sequence>MAPKISAQDRAKKLQEKGIALERKAEYMLVFAKLKDHYELVVEMKKRMINLGILTASGEDNPDYRPPKALGVKEELDDNAGTPVKTEGGAGSKEDDAEEIGNVVLHRNFGTWGSIPPKYMKWLLSRAEPVSLSPFSLKALTKQGAREPQRDLMLEILEAISGFTRSDNIGENKLHLISERVNQENQQRGRILMNVAPPFDWESLGFFSAALVKDQIYELLEKYANVKVQIALDIKDGSPVTVDMNFSRARAVLVYTKPSGKVERMNCMQIFVDAGEGQSLGNSGATINRQASPSQARSPMTAACAQATPPLSPHVPAPAPCGRPTARRAAPLGVAASSPPPAKIARLGLASPSIEPAAAACDAKSGKQGGEEKAEVEIAALPEQVAEVASPLAGAFAAPVLPPDGVDRAEDESDGGARPAELSAKDSAALGAFDEASFVPPKVGVKGHANVSSDISWAWLSPTLAIARWKQAKPSKVFQALRLDVAQLADALQMPVARHTFLSLRAEAERVKKGARWRFRGEYSVTTEALLMWLLYHSSSRKLESHRVRAQAMILALLCCFLSPEIHANMAWDDIWSDQVCACCDGDLGHATCAHFRAAPPRPRPGRDGNQDLVESMVKFAKLVPACGASAEALRRLLQFISAAVYAGASVGASDNSYKQRPLRGRKRQLRTDEDYKHHVMVQLPKKRAIMGGSMALACDSDMRDESRGRDWLCQQVNEYLHSGWHQLASHGPLRRPMSLVEDAARLGNPKQETEVSSIWIPELQTGRFLPVQVLPDFRGSDTKARSKLKPRSVDLIRDRIRAFLEKKKAVANGRGTMTIKQARLANKYSLMATDNALRGGLGCSGLSEFKPSHVVGRLGPDEERYMVPLASLPAPLQAGACSRVQRSCVRNLTTGVRRLEVAWGKPRPSLHSVIDMGSIGFPAKMHLYFNPKKDRCIRGSLEMDPAHRRHDNQLLAMGSAGLTFARDEVLLTQCLTHAPWGSMANFGALSEAGAEFYDNGDSQSELFCHFYPAIAFQLHDGVLPPNFNSPEHKEWVWDCCREGWMLKTAGAQAKAGRWYQVFEKSARGLAWWKVFEMLLCYIGLHQGWLKHHSDHVCVPLVSTAAVLDAAASAGAPRGVDGGGAPAERRPAGAPGARSVSRSNRCIDKLLARCKNYFHVAYTIFRNDALRALWILMGAVTEPQKKAHGQTLVQCETRQGGSLWLQDYAAEEYIHEITDIVQAANDREILHRAQVLSADPRCDEFLLPAEVAQAVCDHVWQYGLSLAGHELVWLRRYSHEMPGMFALLVQESTRNIALPRLQQALTCLTAAEKAAVHNSHVEVALGLLPWSRSTWVREILVGLAEAEFKDVPLDILQELNDWLEGNRCSVLAERCFNYLMIYATDVGMLRAAKLEPGRGFTLWRRALC</sequence>
<reference evidence="2" key="1">
    <citation type="submission" date="2023-10" db="EMBL/GenBank/DDBJ databases">
        <authorList>
            <person name="Chen Y."/>
            <person name="Shah S."/>
            <person name="Dougan E. K."/>
            <person name="Thang M."/>
            <person name="Chan C."/>
        </authorList>
    </citation>
    <scope>NUCLEOTIDE SEQUENCE [LARGE SCALE GENOMIC DNA]</scope>
</reference>
<feature type="region of interest" description="Disordered" evidence="1">
    <location>
        <begin position="399"/>
        <end position="421"/>
    </location>
</feature>
<evidence type="ECO:0000256" key="1">
    <source>
        <dbReference type="SAM" id="MobiDB-lite"/>
    </source>
</evidence>
<dbReference type="Proteomes" id="UP001189429">
    <property type="component" value="Unassembled WGS sequence"/>
</dbReference>
<comment type="caution">
    <text evidence="2">The sequence shown here is derived from an EMBL/GenBank/DDBJ whole genome shotgun (WGS) entry which is preliminary data.</text>
</comment>
<organism evidence="2 3">
    <name type="scientific">Prorocentrum cordatum</name>
    <dbReference type="NCBI Taxonomy" id="2364126"/>
    <lineage>
        <taxon>Eukaryota</taxon>
        <taxon>Sar</taxon>
        <taxon>Alveolata</taxon>
        <taxon>Dinophyceae</taxon>
        <taxon>Prorocentrales</taxon>
        <taxon>Prorocentraceae</taxon>
        <taxon>Prorocentrum</taxon>
    </lineage>
</organism>
<evidence type="ECO:0000313" key="3">
    <source>
        <dbReference type="Proteomes" id="UP001189429"/>
    </source>
</evidence>
<accession>A0ABN9VHK2</accession>
<dbReference type="EMBL" id="CAUYUJ010017191">
    <property type="protein sequence ID" value="CAK0872701.1"/>
    <property type="molecule type" value="Genomic_DNA"/>
</dbReference>
<feature type="compositionally biased region" description="Polar residues" evidence="1">
    <location>
        <begin position="282"/>
        <end position="298"/>
    </location>
</feature>
<protein>
    <recommendedName>
        <fullName evidence="4">RNA-directed RNA polymerase</fullName>
    </recommendedName>
</protein>
<feature type="compositionally biased region" description="Pro residues" evidence="1">
    <location>
        <begin position="310"/>
        <end position="321"/>
    </location>
</feature>
<feature type="compositionally biased region" description="Basic and acidic residues" evidence="1">
    <location>
        <begin position="62"/>
        <end position="74"/>
    </location>
</feature>
<evidence type="ECO:0008006" key="4">
    <source>
        <dbReference type="Google" id="ProtNLM"/>
    </source>
</evidence>
<feature type="region of interest" description="Disordered" evidence="1">
    <location>
        <begin position="1116"/>
        <end position="1139"/>
    </location>
</feature>
<keyword evidence="3" id="KW-1185">Reference proteome</keyword>
<feature type="region of interest" description="Disordered" evidence="1">
    <location>
        <begin position="282"/>
        <end position="326"/>
    </location>
</feature>